<dbReference type="GO" id="GO:0051989">
    <property type="term" value="F:coproporphyrinogen dehydrogenase activity"/>
    <property type="evidence" value="ECO:0007669"/>
    <property type="project" value="UniProtKB-EC"/>
</dbReference>
<organism evidence="17 18">
    <name type="scientific">Uliginosibacterium aquaticum</name>
    <dbReference type="NCBI Taxonomy" id="2731212"/>
    <lineage>
        <taxon>Bacteria</taxon>
        <taxon>Pseudomonadati</taxon>
        <taxon>Pseudomonadota</taxon>
        <taxon>Betaproteobacteria</taxon>
        <taxon>Rhodocyclales</taxon>
        <taxon>Zoogloeaceae</taxon>
        <taxon>Uliginosibacterium</taxon>
    </lineage>
</organism>
<keyword evidence="8 15" id="KW-0479">Metal-binding</keyword>
<dbReference type="PANTHER" id="PTHR13932">
    <property type="entry name" value="COPROPORPHYRINIGEN III OXIDASE"/>
    <property type="match status" value="1"/>
</dbReference>
<evidence type="ECO:0000256" key="7">
    <source>
        <dbReference type="ARBA" id="ARBA00022691"/>
    </source>
</evidence>
<evidence type="ECO:0000256" key="3">
    <source>
        <dbReference type="ARBA" id="ARBA00005493"/>
    </source>
</evidence>
<dbReference type="InterPro" id="IPR006638">
    <property type="entry name" value="Elp3/MiaA/NifB-like_rSAM"/>
</dbReference>
<dbReference type="InterPro" id="IPR034505">
    <property type="entry name" value="Coproporphyrinogen-III_oxidase"/>
</dbReference>
<evidence type="ECO:0000256" key="1">
    <source>
        <dbReference type="ARBA" id="ARBA00004496"/>
    </source>
</evidence>
<keyword evidence="9 15" id="KW-0560">Oxidoreductase</keyword>
<dbReference type="Pfam" id="PF04055">
    <property type="entry name" value="Radical_SAM"/>
    <property type="match status" value="1"/>
</dbReference>
<evidence type="ECO:0000256" key="11">
    <source>
        <dbReference type="ARBA" id="ARBA00023014"/>
    </source>
</evidence>
<dbReference type="SUPFAM" id="SSF102114">
    <property type="entry name" value="Radical SAM enzymes"/>
    <property type="match status" value="1"/>
</dbReference>
<proteinExistence type="inferred from homology"/>
<dbReference type="EMBL" id="JABCSC020000002">
    <property type="protein sequence ID" value="NSL55569.1"/>
    <property type="molecule type" value="Genomic_DNA"/>
</dbReference>
<keyword evidence="18" id="KW-1185">Reference proteome</keyword>
<evidence type="ECO:0000256" key="8">
    <source>
        <dbReference type="ARBA" id="ARBA00022723"/>
    </source>
</evidence>
<accession>A0ABX2ILL0</accession>
<evidence type="ECO:0000256" key="6">
    <source>
        <dbReference type="ARBA" id="ARBA00022490"/>
    </source>
</evidence>
<dbReference type="InterPro" id="IPR023404">
    <property type="entry name" value="rSAM_horseshoe"/>
</dbReference>
<dbReference type="InterPro" id="IPR007197">
    <property type="entry name" value="rSAM"/>
</dbReference>
<protein>
    <recommendedName>
        <fullName evidence="15">Coproporphyrinogen-III oxidase</fullName>
        <ecNumber evidence="15">1.3.98.3</ecNumber>
    </recommendedName>
</protein>
<comment type="similarity">
    <text evidence="3 15">Belongs to the anaerobic coproporphyrinogen-III oxidase family.</text>
</comment>
<evidence type="ECO:0000313" key="18">
    <source>
        <dbReference type="Proteomes" id="UP000778523"/>
    </source>
</evidence>
<evidence type="ECO:0000313" key="17">
    <source>
        <dbReference type="EMBL" id="NSL55569.1"/>
    </source>
</evidence>
<evidence type="ECO:0000256" key="5">
    <source>
        <dbReference type="ARBA" id="ARBA00022485"/>
    </source>
</evidence>
<comment type="cofactor">
    <cofactor evidence="15">
        <name>[4Fe-4S] cluster</name>
        <dbReference type="ChEBI" id="CHEBI:49883"/>
    </cofactor>
    <text evidence="15">Binds 1 [4Fe-4S] cluster. The cluster is coordinated with 3 cysteines and an exchangeable S-adenosyl-L-methionine.</text>
</comment>
<dbReference type="InterPro" id="IPR010723">
    <property type="entry name" value="HemN_C"/>
</dbReference>
<evidence type="ECO:0000256" key="15">
    <source>
        <dbReference type="PIRNR" id="PIRNR000167"/>
    </source>
</evidence>
<feature type="domain" description="Radical SAM core" evidence="16">
    <location>
        <begin position="50"/>
        <end position="284"/>
    </location>
</feature>
<evidence type="ECO:0000256" key="14">
    <source>
        <dbReference type="ARBA" id="ARBA00048321"/>
    </source>
</evidence>
<keyword evidence="7 15" id="KW-0949">S-adenosyl-L-methionine</keyword>
<comment type="pathway">
    <text evidence="2 15">Porphyrin-containing compound metabolism; protoporphyrin-IX biosynthesis; protoporphyrinogen-IX from coproporphyrinogen-III (AdoMet route): step 1/1.</text>
</comment>
<dbReference type="SMART" id="SM00729">
    <property type="entry name" value="Elp3"/>
    <property type="match status" value="1"/>
</dbReference>
<keyword evidence="5 15" id="KW-0004">4Fe-4S</keyword>
<evidence type="ECO:0000256" key="9">
    <source>
        <dbReference type="ARBA" id="ARBA00023002"/>
    </source>
</evidence>
<sequence>MLQTIQFDPDMIRRFDVPGPRYTSYPTADRFLAEFTPESQAGHLARLSTPQGTRPLSLYFHIPFCNTICYYCACNKVITKDHSRSAKYIDYLEREMAMQAALLPAPRPVAQMHWGGGTPTFLQPEEILRLVSAIRQHFTLQAGGEFSIEVDPRKVSAETVALLAREGFNRMSVGVQDFDPKVQAAVNRRQSVEETRLVIDAARAEGFRSISVDLIYGLPHQSVEGFGRTLDTVLAMQPDRLALYNYAHLPSRFMPQRRINETDLPAPDAKLQILALAIERLGAAGYVFIGMDHFARPDDELAVAQREGRLQRNFQGYSTHAECDLLAFGVSAIGKAGGAFSQNQRELDPYYAALDRGELPVMRGWALSADDELRNAVIQTLMCDFSLSFELMSSRFGVRFEEYFAAELNDLRELGAAGLLSIDAHGVQVSAAGRMLVRIIAMVFDAYLRSDREKRRYSRVI</sequence>
<evidence type="ECO:0000256" key="13">
    <source>
        <dbReference type="ARBA" id="ARBA00024295"/>
    </source>
</evidence>
<keyword evidence="11 15" id="KW-0411">Iron-sulfur</keyword>
<dbReference type="PANTHER" id="PTHR13932:SF6">
    <property type="entry name" value="OXYGEN-INDEPENDENT COPROPORPHYRINOGEN III OXIDASE"/>
    <property type="match status" value="1"/>
</dbReference>
<dbReference type="NCBIfam" id="TIGR00538">
    <property type="entry name" value="hemN"/>
    <property type="match status" value="1"/>
</dbReference>
<dbReference type="CDD" id="cd01335">
    <property type="entry name" value="Radical_SAM"/>
    <property type="match status" value="1"/>
</dbReference>
<evidence type="ECO:0000256" key="4">
    <source>
        <dbReference type="ARBA" id="ARBA00011245"/>
    </source>
</evidence>
<comment type="catalytic activity">
    <reaction evidence="14 15">
        <text>coproporphyrinogen III + 2 S-adenosyl-L-methionine = protoporphyrinogen IX + 2 5'-deoxyadenosine + 2 L-methionine + 2 CO2</text>
        <dbReference type="Rhea" id="RHEA:15425"/>
        <dbReference type="ChEBI" id="CHEBI:16526"/>
        <dbReference type="ChEBI" id="CHEBI:17319"/>
        <dbReference type="ChEBI" id="CHEBI:57307"/>
        <dbReference type="ChEBI" id="CHEBI:57309"/>
        <dbReference type="ChEBI" id="CHEBI:57844"/>
        <dbReference type="ChEBI" id="CHEBI:59789"/>
        <dbReference type="EC" id="1.3.98.3"/>
    </reaction>
</comment>
<keyword evidence="12 15" id="KW-0627">Porphyrin biosynthesis</keyword>
<dbReference type="RefSeq" id="WP_170021945.1">
    <property type="nucleotide sequence ID" value="NZ_JABCSC020000002.1"/>
</dbReference>
<comment type="subcellular location">
    <subcellularLocation>
        <location evidence="1 15">Cytoplasm</location>
    </subcellularLocation>
</comment>
<reference evidence="17 18" key="1">
    <citation type="submission" date="2020-06" db="EMBL/GenBank/DDBJ databases">
        <title>Draft genome of Uliginosibacterium sp. IMCC34675.</title>
        <authorList>
            <person name="Song J."/>
        </authorList>
    </citation>
    <scope>NUCLEOTIDE SEQUENCE [LARGE SCALE GENOMIC DNA]</scope>
    <source>
        <strain evidence="17 18">IMCC34675</strain>
    </source>
</reference>
<name>A0ABX2ILL0_9RHOO</name>
<dbReference type="PIRSF" id="PIRSF000167">
    <property type="entry name" value="HemN"/>
    <property type="match status" value="1"/>
</dbReference>
<keyword evidence="6 15" id="KW-0963">Cytoplasm</keyword>
<keyword evidence="10 15" id="KW-0408">Iron</keyword>
<evidence type="ECO:0000256" key="10">
    <source>
        <dbReference type="ARBA" id="ARBA00023004"/>
    </source>
</evidence>
<dbReference type="EC" id="1.3.98.3" evidence="15"/>
<gene>
    <name evidence="17" type="primary">hemN</name>
    <name evidence="17" type="ORF">HJ583_011075</name>
</gene>
<dbReference type="PROSITE" id="PS51918">
    <property type="entry name" value="RADICAL_SAM"/>
    <property type="match status" value="1"/>
</dbReference>
<evidence type="ECO:0000259" key="16">
    <source>
        <dbReference type="PROSITE" id="PS51918"/>
    </source>
</evidence>
<dbReference type="Pfam" id="PF06969">
    <property type="entry name" value="HemN_C"/>
    <property type="match status" value="1"/>
</dbReference>
<dbReference type="Proteomes" id="UP000778523">
    <property type="component" value="Unassembled WGS sequence"/>
</dbReference>
<dbReference type="InterPro" id="IPR004558">
    <property type="entry name" value="Coprogen_oxidase_HemN"/>
</dbReference>
<dbReference type="InterPro" id="IPR058240">
    <property type="entry name" value="rSAM_sf"/>
</dbReference>
<comment type="subunit">
    <text evidence="4">Monomer.</text>
</comment>
<dbReference type="SFLD" id="SFLDS00029">
    <property type="entry name" value="Radical_SAM"/>
    <property type="match status" value="1"/>
</dbReference>
<comment type="caution">
    <text evidence="17">The sequence shown here is derived from an EMBL/GenBank/DDBJ whole genome shotgun (WGS) entry which is preliminary data.</text>
</comment>
<dbReference type="SFLD" id="SFLDG01065">
    <property type="entry name" value="anaerobic_coproporphyrinogen-I"/>
    <property type="match status" value="1"/>
</dbReference>
<dbReference type="Gene3D" id="1.10.10.920">
    <property type="match status" value="1"/>
</dbReference>
<dbReference type="Gene3D" id="3.80.30.20">
    <property type="entry name" value="tm_1862 like domain"/>
    <property type="match status" value="1"/>
</dbReference>
<evidence type="ECO:0000256" key="12">
    <source>
        <dbReference type="ARBA" id="ARBA00023244"/>
    </source>
</evidence>
<comment type="function">
    <text evidence="13">Involved in the heme biosynthesis. Catalyzes the anaerobic oxidative decarboxylation of propionate groups of rings A and B of coproporphyrinogen III to yield the vinyl groups in protoporphyrinogen IX.</text>
</comment>
<evidence type="ECO:0000256" key="2">
    <source>
        <dbReference type="ARBA" id="ARBA00004785"/>
    </source>
</evidence>